<dbReference type="PANTHER" id="PTHR12389:SF0">
    <property type="entry name" value="E3 UBIQUITIN-PROTEIN LIGASE LISTERIN"/>
    <property type="match status" value="1"/>
</dbReference>
<evidence type="ECO:0000259" key="17">
    <source>
        <dbReference type="PROSITE" id="PS50089"/>
    </source>
</evidence>
<dbReference type="InterPro" id="IPR039795">
    <property type="entry name" value="LTN1/Rkr1"/>
</dbReference>
<feature type="region of interest" description="Disordered" evidence="16">
    <location>
        <begin position="411"/>
        <end position="459"/>
    </location>
</feature>
<comment type="subcellular location">
    <subcellularLocation>
        <location evidence="2">Cytoplasm</location>
        <location evidence="2">Cytosol</location>
    </subcellularLocation>
</comment>
<comment type="caution">
    <text evidence="18">The sequence shown here is derived from an EMBL/GenBank/DDBJ whole genome shotgun (WGS) entry which is preliminary data.</text>
</comment>
<sequence>MVKGQKSSASSGTRKKVARKQATKSQPADAHPPPAQPKEKKPKGKQAKALAKAEPKKKVYVPPPKPVKPQPDPLDAHGIAHQLPPELVVVLRALGKKDPVTKAKALDELNARWIDQAAKETAGDNGEGEVAYALVAMMPVWFHRLPVLFTHPARRIRLLAASVHAALLSCSPAVRTAAFAHLADSADPASTEASLGTWLLLAHDLDRVVVTQAERSWRAFVSYAPPSDPQHASSSKLQITPDTLRSITAFTERVLLDPLSVHAALNPAPLEALPPPPAARGGKGGKGATRPPPPQASRSKETVDRPKAEGDEEQDADKSARLRYAALGALRWILDARKALGLPLSELYPILRNTALWSALHPAARAPFASGDDDRHQKQDGFGLGQPQVRVAAWTLVLCLLQLHGVRSSVSRSDNKHDAKEDGDGDGDNVEGVEEAQAPSSSTPEKKAEEKVEEERGLEPLLSVLGPAVLRSAWVETDPGVRSAITRPVLIFLKEYPNAWLVDAEAAAAAGVSHDGDREDEEKGELEGGDEDEDEGTEDDGDESGEENDGEALAATTSVKHPLAPTRRQLPSPAYTDFLSYLALGCAGSPIEGYPSVLIVLSTIPSSIITASASASAAPTPAPPPPDTSAPSPPSSSSSSPKPSSYADALHTLFAAFWAAIDGRALSMSAADRKGPARAFLGAVLECLVFMVQRVLRSYPSPGSASPAPGVAASAEHVETEQGEASVAPKSELEPEPEPEFVDLPRLVEEQFARVWDALFESRRLRVDAVDAGTLVRGALGAFERLDAAAADPSKLPSGEKTRSLFDAAFAPLARGAQAQTPGARELAPAFLRVLMLRAEGSSSSDGESRTHGAVRALVAEAVGACLGACEDVLARERQGDVDEKEREKEVAEKVGALARWLDAFGAGLFEHGEFFVRADDLAITHAPLLLSTCPRFALAYLSLRGTSDRARGLEMWHALLAGVAVADNPGVQRKQLEMLLDADENGGVPAYVAPDPEEDGLDRVVEGMLDRCISGGGGGEGIRAGDRAVVRRVLARPAHFLSARGTDMLTHVLASALAAQVESALYEPEFTPANLDVLLDFVSVVLARRPPSAQAPSAAAADSDNDAGTAETLLPAVFICAYLLPRAFPALAGDVEVAKAVWTAWVASEGVRGDVTEAVVGIVKGKLANVVMDCEARARPEDVLALAASRPPGLALDVLDDLFPSRSELEGMLASLPAHAADPSIALLEPAILPPGPYSESGEPPSPTQGASVDNRGYGPYARVVSALLTHALDDRRRIANEETWVLPHALRLSVLVQDFIRVPGAGGGTVFGPEALYSDVELLVARAQTLATYVFAMAASADSDEGDGVRHVLITKACLPPAAGASASKGASASATLSAVEQMLVDVVECAKAKDEVRESRVLYALLQHLFADADTSDAEHWLLLARRLEKTAPQTALTIVAALTTHAPEPARLDRYRNELAADALGIKPAQAATSGLLLLRRLVATAPDPESDVVFLPQQRAVNLMRVCQAWIAGAGDDDDEEEDEDEDEGGLEGVESVMTLLFYHLAPIVQNVAGAHWDLVWDVVENNLENCSFDDDATLTTLGRSLRLIILIEDLVKTNKSLKAVWAERRSAILSLVKDLVSAKSSNGSNNAGVSAPRSLCRELAVSIVQDMPSELVNENTLSEMCHFLSDPSAEVQKMSYRLLHEATRKRTEHLVVEAAVDTENKVKIGLPDELVVILHQTLDLGDVEQDASESAGIQTHRFDVFGHMLGWMVAFDLFEGASLKVRTGYVQHLRSLGVVGKNFIPHIFEVLNLFDGRRKPFKLSIWEVDGYHLDYYDPDDFLSIRLFAAHLYHRALLTIPVLVRSWISDCTDKQLLSRVLDFTSSFFSPGIIRAELALVRQALISAGGDSDGTALDDGENVAIRVSNVAGEATASYTIDDQVVEFAVRMPQDWPLHRLTIRDTRMPGVSEERWRAWVLGVQQTVWQQNGHIVDGLSMFTKNVKLHFAGLVECAICYSIICAIDGSIPAKPCRTCKNRFHAACLYKWFESSHASSCPLCRSDIL</sequence>
<keyword evidence="10" id="KW-0677">Repeat</keyword>
<dbReference type="InterPro" id="IPR039804">
    <property type="entry name" value="RING-CH-C4HC3_LTN1"/>
</dbReference>
<feature type="compositionally biased region" description="Pro residues" evidence="16">
    <location>
        <begin position="620"/>
        <end position="634"/>
    </location>
</feature>
<feature type="domain" description="RING-type" evidence="17">
    <location>
        <begin position="1998"/>
        <end position="2045"/>
    </location>
</feature>
<evidence type="ECO:0000256" key="14">
    <source>
        <dbReference type="ARBA" id="ARBA00055150"/>
    </source>
</evidence>
<dbReference type="GeneID" id="19203738"/>
<evidence type="ECO:0000256" key="8">
    <source>
        <dbReference type="ARBA" id="ARBA00022679"/>
    </source>
</evidence>
<dbReference type="KEGG" id="cput:CONPUDRAFT_157270"/>
<dbReference type="UniPathway" id="UPA00143"/>
<evidence type="ECO:0000313" key="18">
    <source>
        <dbReference type="EMBL" id="EIW76996.1"/>
    </source>
</evidence>
<feature type="compositionally biased region" description="Pro residues" evidence="16">
    <location>
        <begin position="61"/>
        <end position="72"/>
    </location>
</feature>
<evidence type="ECO:0000256" key="1">
    <source>
        <dbReference type="ARBA" id="ARBA00000900"/>
    </source>
</evidence>
<dbReference type="GO" id="GO:0008270">
    <property type="term" value="F:zinc ion binding"/>
    <property type="evidence" value="ECO:0007669"/>
    <property type="project" value="UniProtKB-KW"/>
</dbReference>
<dbReference type="PROSITE" id="PS50089">
    <property type="entry name" value="ZF_RING_2"/>
    <property type="match status" value="1"/>
</dbReference>
<feature type="region of interest" description="Disordered" evidence="16">
    <location>
        <begin position="268"/>
        <end position="317"/>
    </location>
</feature>
<dbReference type="OMA" id="QWITSDE"/>
<evidence type="ECO:0000256" key="2">
    <source>
        <dbReference type="ARBA" id="ARBA00004514"/>
    </source>
</evidence>
<dbReference type="RefSeq" id="XP_007772458.1">
    <property type="nucleotide sequence ID" value="XM_007774268.1"/>
</dbReference>
<dbReference type="SMART" id="SM00744">
    <property type="entry name" value="RINGv"/>
    <property type="match status" value="1"/>
</dbReference>
<dbReference type="CDD" id="cd16491">
    <property type="entry name" value="RING-CH-C4HC3_LTN1"/>
    <property type="match status" value="1"/>
</dbReference>
<dbReference type="InterPro" id="IPR001841">
    <property type="entry name" value="Znf_RING"/>
</dbReference>
<evidence type="ECO:0000256" key="7">
    <source>
        <dbReference type="ARBA" id="ARBA00022490"/>
    </source>
</evidence>
<keyword evidence="12" id="KW-0833">Ubl conjugation pathway</keyword>
<feature type="compositionally biased region" description="Basic and acidic residues" evidence="16">
    <location>
        <begin position="413"/>
        <end position="422"/>
    </location>
</feature>
<dbReference type="GO" id="GO:1990116">
    <property type="term" value="P:ribosome-associated ubiquitin-dependent protein catabolic process"/>
    <property type="evidence" value="ECO:0007669"/>
    <property type="project" value="InterPro"/>
</dbReference>
<dbReference type="InterPro" id="IPR054476">
    <property type="entry name" value="Ltn1_N"/>
</dbReference>
<proteinExistence type="inferred from homology"/>
<comment type="function">
    <text evidence="14">E3 ubiquitin-protein ligase component of the ribosome quality control complex (RQC), a ribosome-associated complex that mediates ubiquitination and extraction of incompletely synthesized nascent chains for proteasomal degradation. Mediates ubiquitination of proteins derived from mRNAs lacking stop codons (non-stop proteins) and other translation arrest products induced by poly-lysine sequences and tandem rare codons. Ubiquitination leads to CDC48 recruitment for extraction and degradation of the incomplete translation product. May indirectly play a role in chromatin function and transcription.</text>
</comment>
<dbReference type="InterPro" id="IPR054478">
    <property type="entry name" value="LTN1_UBC"/>
</dbReference>
<feature type="region of interest" description="Disordered" evidence="16">
    <location>
        <begin position="701"/>
        <end position="738"/>
    </location>
</feature>
<keyword evidence="7" id="KW-0963">Cytoplasm</keyword>
<evidence type="ECO:0000256" key="15">
    <source>
        <dbReference type="PROSITE-ProRule" id="PRU00175"/>
    </source>
</evidence>
<dbReference type="InterPro" id="IPR011016">
    <property type="entry name" value="Znf_RING-CH"/>
</dbReference>
<evidence type="ECO:0000256" key="11">
    <source>
        <dbReference type="ARBA" id="ARBA00022771"/>
    </source>
</evidence>
<evidence type="ECO:0000256" key="4">
    <source>
        <dbReference type="ARBA" id="ARBA00007997"/>
    </source>
</evidence>
<dbReference type="Pfam" id="PF22958">
    <property type="entry name" value="Ltn1_1st"/>
    <property type="match status" value="1"/>
</dbReference>
<keyword evidence="11 15" id="KW-0863">Zinc-finger</keyword>
<dbReference type="Pfam" id="PF22999">
    <property type="entry name" value="LTN1_E3_ligase_6th"/>
    <property type="match status" value="1"/>
</dbReference>
<gene>
    <name evidence="18" type="ORF">CONPUDRAFT_157270</name>
</gene>
<dbReference type="PANTHER" id="PTHR12389">
    <property type="entry name" value="ZINC FINGER PROTEIN 294"/>
    <property type="match status" value="1"/>
</dbReference>
<dbReference type="GO" id="GO:0072344">
    <property type="term" value="P:rescue of stalled ribosome"/>
    <property type="evidence" value="ECO:0007669"/>
    <property type="project" value="TreeGrafter"/>
</dbReference>
<dbReference type="GO" id="GO:0016567">
    <property type="term" value="P:protein ubiquitination"/>
    <property type="evidence" value="ECO:0007669"/>
    <property type="project" value="UniProtKB-UniPathway"/>
</dbReference>
<evidence type="ECO:0000256" key="3">
    <source>
        <dbReference type="ARBA" id="ARBA00004906"/>
    </source>
</evidence>
<feature type="compositionally biased region" description="Basic residues" evidence="16">
    <location>
        <begin position="13"/>
        <end position="22"/>
    </location>
</feature>
<feature type="compositionally biased region" description="Acidic residues" evidence="16">
    <location>
        <begin position="518"/>
        <end position="550"/>
    </location>
</feature>
<evidence type="ECO:0000256" key="12">
    <source>
        <dbReference type="ARBA" id="ARBA00022786"/>
    </source>
</evidence>
<dbReference type="GO" id="GO:0043023">
    <property type="term" value="F:ribosomal large subunit binding"/>
    <property type="evidence" value="ECO:0007669"/>
    <property type="project" value="TreeGrafter"/>
</dbReference>
<dbReference type="EC" id="2.3.2.27" evidence="5"/>
<dbReference type="FunFam" id="3.30.40.10:FF:000038">
    <property type="entry name" value="E3 ubiquitin-protein ligase listerin"/>
    <property type="match status" value="1"/>
</dbReference>
<dbReference type="InterPro" id="IPR054477">
    <property type="entry name" value="LTN1_E3_ligase_6th"/>
</dbReference>
<protein>
    <recommendedName>
        <fullName evidence="6">E3 ubiquitin-protein ligase listerin</fullName>
        <ecNumber evidence="5">2.3.2.27</ecNumber>
    </recommendedName>
</protein>
<feature type="compositionally biased region" description="Polar residues" evidence="16">
    <location>
        <begin position="1"/>
        <end position="12"/>
    </location>
</feature>
<dbReference type="GO" id="GO:1990112">
    <property type="term" value="C:RQC complex"/>
    <property type="evidence" value="ECO:0007669"/>
    <property type="project" value="InterPro"/>
</dbReference>
<evidence type="ECO:0000256" key="6">
    <source>
        <dbReference type="ARBA" id="ARBA00017157"/>
    </source>
</evidence>
<dbReference type="GO" id="GO:0005829">
    <property type="term" value="C:cytosol"/>
    <property type="evidence" value="ECO:0007669"/>
    <property type="project" value="UniProtKB-SubCell"/>
</dbReference>
<comment type="pathway">
    <text evidence="3">Protein modification; protein ubiquitination.</text>
</comment>
<dbReference type="Gene3D" id="3.30.40.10">
    <property type="entry name" value="Zinc/RING finger domain, C3HC4 (zinc finger)"/>
    <property type="match status" value="1"/>
</dbReference>
<evidence type="ECO:0000256" key="10">
    <source>
        <dbReference type="ARBA" id="ARBA00022737"/>
    </source>
</evidence>
<name>A0A5M3MDD5_CONPW</name>
<keyword evidence="19" id="KW-1185">Reference proteome</keyword>
<feature type="region of interest" description="Disordered" evidence="16">
    <location>
        <begin position="510"/>
        <end position="569"/>
    </location>
</feature>
<comment type="similarity">
    <text evidence="4">Belongs to the LTN1 family.</text>
</comment>
<feature type="compositionally biased region" description="Low complexity" evidence="16">
    <location>
        <begin position="701"/>
        <end position="715"/>
    </location>
</feature>
<feature type="compositionally biased region" description="Acidic residues" evidence="16">
    <location>
        <begin position="423"/>
        <end position="434"/>
    </location>
</feature>
<comment type="catalytic activity">
    <reaction evidence="1">
        <text>S-ubiquitinyl-[E2 ubiquitin-conjugating enzyme]-L-cysteine + [acceptor protein]-L-lysine = [E2 ubiquitin-conjugating enzyme]-L-cysteine + N(6)-ubiquitinyl-[acceptor protein]-L-lysine.</text>
        <dbReference type="EC" id="2.3.2.27"/>
    </reaction>
</comment>
<evidence type="ECO:0000313" key="19">
    <source>
        <dbReference type="Proteomes" id="UP000053558"/>
    </source>
</evidence>
<feature type="compositionally biased region" description="Basic and acidic residues" evidence="16">
    <location>
        <begin position="298"/>
        <end position="309"/>
    </location>
</feature>
<feature type="region of interest" description="Disordered" evidence="16">
    <location>
        <begin position="1237"/>
        <end position="1256"/>
    </location>
</feature>
<dbReference type="GO" id="GO:0061630">
    <property type="term" value="F:ubiquitin protein ligase activity"/>
    <property type="evidence" value="ECO:0007669"/>
    <property type="project" value="UniProtKB-EC"/>
</dbReference>
<dbReference type="EMBL" id="JH711584">
    <property type="protein sequence ID" value="EIW76996.1"/>
    <property type="molecule type" value="Genomic_DNA"/>
</dbReference>
<dbReference type="InterPro" id="IPR013083">
    <property type="entry name" value="Znf_RING/FYVE/PHD"/>
</dbReference>
<feature type="region of interest" description="Disordered" evidence="16">
    <location>
        <begin position="615"/>
        <end position="643"/>
    </location>
</feature>
<evidence type="ECO:0000256" key="13">
    <source>
        <dbReference type="ARBA" id="ARBA00022833"/>
    </source>
</evidence>
<dbReference type="Pfam" id="PF23009">
    <property type="entry name" value="UBC_like"/>
    <property type="match status" value="1"/>
</dbReference>
<keyword evidence="13" id="KW-0862">Zinc</keyword>
<organism evidence="18 19">
    <name type="scientific">Coniophora puteana (strain RWD-64-598)</name>
    <name type="common">Brown rot fungus</name>
    <dbReference type="NCBI Taxonomy" id="741705"/>
    <lineage>
        <taxon>Eukaryota</taxon>
        <taxon>Fungi</taxon>
        <taxon>Dikarya</taxon>
        <taxon>Basidiomycota</taxon>
        <taxon>Agaricomycotina</taxon>
        <taxon>Agaricomycetes</taxon>
        <taxon>Agaricomycetidae</taxon>
        <taxon>Boletales</taxon>
        <taxon>Coniophorineae</taxon>
        <taxon>Coniophoraceae</taxon>
        <taxon>Coniophora</taxon>
    </lineage>
</organism>
<reference evidence="19" key="1">
    <citation type="journal article" date="2012" name="Science">
        <title>The Paleozoic origin of enzymatic lignin decomposition reconstructed from 31 fungal genomes.</title>
        <authorList>
            <person name="Floudas D."/>
            <person name="Binder M."/>
            <person name="Riley R."/>
            <person name="Barry K."/>
            <person name="Blanchette R.A."/>
            <person name="Henrissat B."/>
            <person name="Martinez A.T."/>
            <person name="Otillar R."/>
            <person name="Spatafora J.W."/>
            <person name="Yadav J.S."/>
            <person name="Aerts A."/>
            <person name="Benoit I."/>
            <person name="Boyd A."/>
            <person name="Carlson A."/>
            <person name="Copeland A."/>
            <person name="Coutinho P.M."/>
            <person name="de Vries R.P."/>
            <person name="Ferreira P."/>
            <person name="Findley K."/>
            <person name="Foster B."/>
            <person name="Gaskell J."/>
            <person name="Glotzer D."/>
            <person name="Gorecki P."/>
            <person name="Heitman J."/>
            <person name="Hesse C."/>
            <person name="Hori C."/>
            <person name="Igarashi K."/>
            <person name="Jurgens J.A."/>
            <person name="Kallen N."/>
            <person name="Kersten P."/>
            <person name="Kohler A."/>
            <person name="Kuees U."/>
            <person name="Kumar T.K.A."/>
            <person name="Kuo A."/>
            <person name="LaButti K."/>
            <person name="Larrondo L.F."/>
            <person name="Lindquist E."/>
            <person name="Ling A."/>
            <person name="Lombard V."/>
            <person name="Lucas S."/>
            <person name="Lundell T."/>
            <person name="Martin R."/>
            <person name="McLaughlin D.J."/>
            <person name="Morgenstern I."/>
            <person name="Morin E."/>
            <person name="Murat C."/>
            <person name="Nagy L.G."/>
            <person name="Nolan M."/>
            <person name="Ohm R.A."/>
            <person name="Patyshakuliyeva A."/>
            <person name="Rokas A."/>
            <person name="Ruiz-Duenas F.J."/>
            <person name="Sabat G."/>
            <person name="Salamov A."/>
            <person name="Samejima M."/>
            <person name="Schmutz J."/>
            <person name="Slot J.C."/>
            <person name="St John F."/>
            <person name="Stenlid J."/>
            <person name="Sun H."/>
            <person name="Sun S."/>
            <person name="Syed K."/>
            <person name="Tsang A."/>
            <person name="Wiebenga A."/>
            <person name="Young D."/>
            <person name="Pisabarro A."/>
            <person name="Eastwood D.C."/>
            <person name="Martin F."/>
            <person name="Cullen D."/>
            <person name="Grigoriev I.V."/>
            <person name="Hibbett D.S."/>
        </authorList>
    </citation>
    <scope>NUCLEOTIDE SEQUENCE [LARGE SCALE GENOMIC DNA]</scope>
    <source>
        <strain evidence="19">RWD-64-598 SS2</strain>
    </source>
</reference>
<accession>A0A5M3MDD5</accession>
<evidence type="ECO:0000256" key="16">
    <source>
        <dbReference type="SAM" id="MobiDB-lite"/>
    </source>
</evidence>
<feature type="compositionally biased region" description="Basic and acidic residues" evidence="16">
    <location>
        <begin position="444"/>
        <end position="458"/>
    </location>
</feature>
<dbReference type="SUPFAM" id="SSF57850">
    <property type="entry name" value="RING/U-box"/>
    <property type="match status" value="1"/>
</dbReference>
<dbReference type="Proteomes" id="UP000053558">
    <property type="component" value="Unassembled WGS sequence"/>
</dbReference>
<feature type="region of interest" description="Disordered" evidence="16">
    <location>
        <begin position="1"/>
        <end position="77"/>
    </location>
</feature>
<keyword evidence="8" id="KW-0808">Transferase</keyword>
<keyword evidence="9" id="KW-0479">Metal-binding</keyword>
<dbReference type="OrthoDB" id="6108at2759"/>
<evidence type="ECO:0000256" key="9">
    <source>
        <dbReference type="ARBA" id="ARBA00022723"/>
    </source>
</evidence>
<evidence type="ECO:0000256" key="5">
    <source>
        <dbReference type="ARBA" id="ARBA00012483"/>
    </source>
</evidence>